<dbReference type="RefSeq" id="WP_152209037.1">
    <property type="nucleotide sequence ID" value="NZ_WBVS01000001.1"/>
</dbReference>
<accession>A0A6I1GJB8</accession>
<keyword evidence="2" id="KW-1185">Reference proteome</keyword>
<protein>
    <recommendedName>
        <fullName evidence="3">Head-to-tail adaptor</fullName>
    </recommendedName>
</protein>
<evidence type="ECO:0000313" key="1">
    <source>
        <dbReference type="EMBL" id="KAB7789457.1"/>
    </source>
</evidence>
<evidence type="ECO:0008006" key="3">
    <source>
        <dbReference type="Google" id="ProtNLM"/>
    </source>
</evidence>
<name>A0A6I1GJB8_9BIFI</name>
<dbReference type="AlphaFoldDB" id="A0A6I1GJB8"/>
<gene>
    <name evidence="1" type="ORF">F7D08_0409</name>
</gene>
<organism evidence="1 2">
    <name type="scientific">Bifidobacterium cebidarum</name>
    <dbReference type="NCBI Taxonomy" id="2650773"/>
    <lineage>
        <taxon>Bacteria</taxon>
        <taxon>Bacillati</taxon>
        <taxon>Actinomycetota</taxon>
        <taxon>Actinomycetes</taxon>
        <taxon>Bifidobacteriales</taxon>
        <taxon>Bifidobacteriaceae</taxon>
        <taxon>Bifidobacterium</taxon>
    </lineage>
</organism>
<sequence>MAEPDWSDYEAAVRDEIGVPAGDEERIRRAIASAMAYVTGAIGGYTVSDTVRADCVAACAADLYNMRDARLGVMNVADGTLEPFRISSDPLRSVWQKLNAAGVPTGGMVIA</sequence>
<reference evidence="1 2" key="1">
    <citation type="submission" date="2019-09" db="EMBL/GenBank/DDBJ databases">
        <title>Characterization of the phylogenetic diversity of two novel species belonging to the genus Bifidobacterium: Bifidobacterium cebidarum sp. nov. and Bifidobacterium leontopitheci sp. nov.</title>
        <authorList>
            <person name="Lugli G.A."/>
            <person name="Duranti S."/>
            <person name="Milani C."/>
            <person name="Turroni F."/>
            <person name="Ventura M."/>
        </authorList>
    </citation>
    <scope>NUCLEOTIDE SEQUENCE [LARGE SCALE GENOMIC DNA]</scope>
    <source>
        <strain evidence="1 2">LMG 31469</strain>
    </source>
</reference>
<dbReference type="EMBL" id="WBVS01000001">
    <property type="protein sequence ID" value="KAB7789457.1"/>
    <property type="molecule type" value="Genomic_DNA"/>
</dbReference>
<dbReference type="Proteomes" id="UP000468413">
    <property type="component" value="Unassembled WGS sequence"/>
</dbReference>
<comment type="caution">
    <text evidence="1">The sequence shown here is derived from an EMBL/GenBank/DDBJ whole genome shotgun (WGS) entry which is preliminary data.</text>
</comment>
<proteinExistence type="predicted"/>
<evidence type="ECO:0000313" key="2">
    <source>
        <dbReference type="Proteomes" id="UP000468413"/>
    </source>
</evidence>